<keyword evidence="1" id="KW-0472">Membrane</keyword>
<feature type="transmembrane region" description="Helical" evidence="1">
    <location>
        <begin position="20"/>
        <end position="39"/>
    </location>
</feature>
<proteinExistence type="predicted"/>
<protein>
    <submittedName>
        <fullName evidence="2">Uncharacterized protein</fullName>
    </submittedName>
</protein>
<dbReference type="EMBL" id="OKRB01000130">
    <property type="protein sequence ID" value="SPE29026.1"/>
    <property type="molecule type" value="Genomic_DNA"/>
</dbReference>
<dbReference type="AlphaFoldDB" id="A0A2N9M0M7"/>
<keyword evidence="1" id="KW-1133">Transmembrane helix</keyword>
<gene>
    <name evidence="2" type="ORF">SBA5_70116</name>
</gene>
<name>A0A2N9M0M7_9BACT</name>
<organism evidence="2 3">
    <name type="scientific">Candidatus Sulfuritelmatomonas gaucii</name>
    <dbReference type="NCBI Taxonomy" id="2043161"/>
    <lineage>
        <taxon>Bacteria</taxon>
        <taxon>Pseudomonadati</taxon>
        <taxon>Acidobacteriota</taxon>
        <taxon>Terriglobia</taxon>
        <taxon>Terriglobales</taxon>
        <taxon>Acidobacteriaceae</taxon>
        <taxon>Candidatus Sulfuritelmatomonas</taxon>
    </lineage>
</organism>
<sequence>MIISMPELPLAARFFRSCDLLNYSAEMLTSLFILTINYAQSFN</sequence>
<keyword evidence="1" id="KW-0812">Transmembrane</keyword>
<evidence type="ECO:0000313" key="3">
    <source>
        <dbReference type="Proteomes" id="UP000239735"/>
    </source>
</evidence>
<reference evidence="3" key="1">
    <citation type="submission" date="2018-02" db="EMBL/GenBank/DDBJ databases">
        <authorList>
            <person name="Hausmann B."/>
        </authorList>
    </citation>
    <scope>NUCLEOTIDE SEQUENCE [LARGE SCALE GENOMIC DNA]</scope>
    <source>
        <strain evidence="3">Peat soil MAG SbA5</strain>
    </source>
</reference>
<evidence type="ECO:0000313" key="2">
    <source>
        <dbReference type="EMBL" id="SPE29026.1"/>
    </source>
</evidence>
<dbReference type="Proteomes" id="UP000239735">
    <property type="component" value="Unassembled WGS sequence"/>
</dbReference>
<evidence type="ECO:0000256" key="1">
    <source>
        <dbReference type="SAM" id="Phobius"/>
    </source>
</evidence>
<accession>A0A2N9M0M7</accession>